<reference evidence="1" key="1">
    <citation type="journal article" date="2020" name="Nature">
        <title>Giant virus diversity and host interactions through global metagenomics.</title>
        <authorList>
            <person name="Schulz F."/>
            <person name="Roux S."/>
            <person name="Paez-Espino D."/>
            <person name="Jungbluth S."/>
            <person name="Walsh D.A."/>
            <person name="Denef V.J."/>
            <person name="McMahon K.D."/>
            <person name="Konstantinidis K.T."/>
            <person name="Eloe-Fadrosh E.A."/>
            <person name="Kyrpides N.C."/>
            <person name="Woyke T."/>
        </authorList>
    </citation>
    <scope>NUCLEOTIDE SEQUENCE</scope>
    <source>
        <strain evidence="1">GVMAG-M-3300023174-132</strain>
    </source>
</reference>
<sequence length="63" mass="6851">MTGAAMWCRWILNSLARYTFAAIYTTTVGDLATAAYLVGHPGGRCFVEIHSVYSSPVPQAWGL</sequence>
<dbReference type="EMBL" id="MN739576">
    <property type="protein sequence ID" value="QHT13688.1"/>
    <property type="molecule type" value="Genomic_DNA"/>
</dbReference>
<proteinExistence type="predicted"/>
<evidence type="ECO:0000313" key="1">
    <source>
        <dbReference type="EMBL" id="QHT13688.1"/>
    </source>
</evidence>
<organism evidence="1">
    <name type="scientific">viral metagenome</name>
    <dbReference type="NCBI Taxonomy" id="1070528"/>
    <lineage>
        <taxon>unclassified sequences</taxon>
        <taxon>metagenomes</taxon>
        <taxon>organismal metagenomes</taxon>
    </lineage>
</organism>
<dbReference type="AlphaFoldDB" id="A0A6C0DA23"/>
<accession>A0A6C0DA23</accession>
<protein>
    <submittedName>
        <fullName evidence="1">Uncharacterized protein</fullName>
    </submittedName>
</protein>
<name>A0A6C0DA23_9ZZZZ</name>